<evidence type="ECO:0000313" key="1">
    <source>
        <dbReference type="EMBL" id="RSM02595.1"/>
    </source>
</evidence>
<dbReference type="STRING" id="1325735.A0A428TKQ7"/>
<comment type="caution">
    <text evidence="1">The sequence shown here is derived from an EMBL/GenBank/DDBJ whole genome shotgun (WGS) entry which is preliminary data.</text>
</comment>
<accession>A0A428TKQ7</accession>
<keyword evidence="2" id="KW-1185">Reference proteome</keyword>
<sequence length="139" mass="16105">MVSTSCGRWTMTQTTTAPLLELYVSEAWEPITSQTRATRKPHIGPQLPPMQFGEQPEAFRRVKFYQASQPIKDLDDAHYRLDKDARDPDANAFFGFRCLQDGDERGDSDMIRRSKQHLEITVTSDPLNFENWYLLVRPL</sequence>
<gene>
    <name evidence="1" type="ORF">CEP52_007902</name>
</gene>
<organism evidence="1 2">
    <name type="scientific">Fusarium oligoseptatum</name>
    <dbReference type="NCBI Taxonomy" id="2604345"/>
    <lineage>
        <taxon>Eukaryota</taxon>
        <taxon>Fungi</taxon>
        <taxon>Dikarya</taxon>
        <taxon>Ascomycota</taxon>
        <taxon>Pezizomycotina</taxon>
        <taxon>Sordariomycetes</taxon>
        <taxon>Hypocreomycetidae</taxon>
        <taxon>Hypocreales</taxon>
        <taxon>Nectriaceae</taxon>
        <taxon>Fusarium</taxon>
        <taxon>Fusarium solani species complex</taxon>
    </lineage>
</organism>
<dbReference type="Proteomes" id="UP000287144">
    <property type="component" value="Unassembled WGS sequence"/>
</dbReference>
<proteinExistence type="predicted"/>
<name>A0A428TKQ7_9HYPO</name>
<dbReference type="AlphaFoldDB" id="A0A428TKQ7"/>
<protein>
    <submittedName>
        <fullName evidence="1">Uncharacterized protein</fullName>
    </submittedName>
</protein>
<dbReference type="EMBL" id="NKCK01000074">
    <property type="protein sequence ID" value="RSM02595.1"/>
    <property type="molecule type" value="Genomic_DNA"/>
</dbReference>
<evidence type="ECO:0000313" key="2">
    <source>
        <dbReference type="Proteomes" id="UP000287144"/>
    </source>
</evidence>
<reference evidence="1 2" key="1">
    <citation type="submission" date="2017-06" db="EMBL/GenBank/DDBJ databases">
        <title>Comparative genomic analysis of Ambrosia Fusariam Clade fungi.</title>
        <authorList>
            <person name="Stajich J.E."/>
            <person name="Carrillo J."/>
            <person name="Kijimoto T."/>
            <person name="Eskalen A."/>
            <person name="O'Donnell K."/>
            <person name="Kasson M."/>
        </authorList>
    </citation>
    <scope>NUCLEOTIDE SEQUENCE [LARGE SCALE GENOMIC DNA]</scope>
    <source>
        <strain evidence="1 2">NRRL62579</strain>
    </source>
</reference>